<evidence type="ECO:0000313" key="2">
    <source>
        <dbReference type="EMBL" id="EMD36309.1"/>
    </source>
</evidence>
<proteinExistence type="predicted"/>
<feature type="compositionally biased region" description="Basic and acidic residues" evidence="1">
    <location>
        <begin position="122"/>
        <end position="136"/>
    </location>
</feature>
<protein>
    <submittedName>
        <fullName evidence="2">Uncharacterized protein</fullName>
    </submittedName>
</protein>
<reference evidence="2 3" key="1">
    <citation type="journal article" date="2012" name="Proc. Natl. Acad. Sci. U.S.A.">
        <title>Comparative genomics of Ceriporiopsis subvermispora and Phanerochaete chrysosporium provide insight into selective ligninolysis.</title>
        <authorList>
            <person name="Fernandez-Fueyo E."/>
            <person name="Ruiz-Duenas F.J."/>
            <person name="Ferreira P."/>
            <person name="Floudas D."/>
            <person name="Hibbett D.S."/>
            <person name="Canessa P."/>
            <person name="Larrondo L.F."/>
            <person name="James T.Y."/>
            <person name="Seelenfreund D."/>
            <person name="Lobos S."/>
            <person name="Polanco R."/>
            <person name="Tello M."/>
            <person name="Honda Y."/>
            <person name="Watanabe T."/>
            <person name="Watanabe T."/>
            <person name="Ryu J.S."/>
            <person name="Kubicek C.P."/>
            <person name="Schmoll M."/>
            <person name="Gaskell J."/>
            <person name="Hammel K.E."/>
            <person name="St John F.J."/>
            <person name="Vanden Wymelenberg A."/>
            <person name="Sabat G."/>
            <person name="Splinter BonDurant S."/>
            <person name="Syed K."/>
            <person name="Yadav J.S."/>
            <person name="Doddapaneni H."/>
            <person name="Subramanian V."/>
            <person name="Lavin J.L."/>
            <person name="Oguiza J.A."/>
            <person name="Perez G."/>
            <person name="Pisabarro A.G."/>
            <person name="Ramirez L."/>
            <person name="Santoyo F."/>
            <person name="Master E."/>
            <person name="Coutinho P.M."/>
            <person name="Henrissat B."/>
            <person name="Lombard V."/>
            <person name="Magnuson J.K."/>
            <person name="Kuees U."/>
            <person name="Hori C."/>
            <person name="Igarashi K."/>
            <person name="Samejima M."/>
            <person name="Held B.W."/>
            <person name="Barry K.W."/>
            <person name="LaButti K.M."/>
            <person name="Lapidus A."/>
            <person name="Lindquist E.A."/>
            <person name="Lucas S.M."/>
            <person name="Riley R."/>
            <person name="Salamov A.A."/>
            <person name="Hoffmeister D."/>
            <person name="Schwenk D."/>
            <person name="Hadar Y."/>
            <person name="Yarden O."/>
            <person name="de Vries R.P."/>
            <person name="Wiebenga A."/>
            <person name="Stenlid J."/>
            <person name="Eastwood D."/>
            <person name="Grigoriev I.V."/>
            <person name="Berka R.M."/>
            <person name="Blanchette R.A."/>
            <person name="Kersten P."/>
            <person name="Martinez A.T."/>
            <person name="Vicuna R."/>
            <person name="Cullen D."/>
        </authorList>
    </citation>
    <scope>NUCLEOTIDE SEQUENCE [LARGE SCALE GENOMIC DNA]</scope>
    <source>
        <strain evidence="2 3">B</strain>
    </source>
</reference>
<accession>M2PJC4</accession>
<evidence type="ECO:0000256" key="1">
    <source>
        <dbReference type="SAM" id="MobiDB-lite"/>
    </source>
</evidence>
<dbReference type="HOGENOM" id="CLU_1214612_0_0_1"/>
<organism evidence="2 3">
    <name type="scientific">Ceriporiopsis subvermispora (strain B)</name>
    <name type="common">White-rot fungus</name>
    <name type="synonym">Gelatoporia subvermispora</name>
    <dbReference type="NCBI Taxonomy" id="914234"/>
    <lineage>
        <taxon>Eukaryota</taxon>
        <taxon>Fungi</taxon>
        <taxon>Dikarya</taxon>
        <taxon>Basidiomycota</taxon>
        <taxon>Agaricomycotina</taxon>
        <taxon>Agaricomycetes</taxon>
        <taxon>Polyporales</taxon>
        <taxon>Gelatoporiaceae</taxon>
        <taxon>Gelatoporia</taxon>
    </lineage>
</organism>
<evidence type="ECO:0000313" key="3">
    <source>
        <dbReference type="Proteomes" id="UP000016930"/>
    </source>
</evidence>
<gene>
    <name evidence="2" type="ORF">CERSUDRAFT_74321</name>
</gene>
<keyword evidence="3" id="KW-1185">Reference proteome</keyword>
<sequence>MQSLTRVVVSRPCNTAEAGNARHQKRVNMAARMLEGDYWPTWKLQIKPGCHQPASERIYLTVGRNRSTYKLTFGLRVKAPIFCSHTLLKSCHCLSITRKPPKRKSTKKSKVTKGGPRTTTPTDDRVVPMPSGHEENVPSVTVAPTSPAGWSKSLLPMPVAVAAERRREKSRAGAGEPAHGLLICPTERSVSVPLQAPSAKRKEDERLDGIQDPYAMPARFVFTSALEK</sequence>
<feature type="compositionally biased region" description="Basic residues" evidence="1">
    <location>
        <begin position="99"/>
        <end position="111"/>
    </location>
</feature>
<dbReference type="EMBL" id="KB445798">
    <property type="protein sequence ID" value="EMD36309.1"/>
    <property type="molecule type" value="Genomic_DNA"/>
</dbReference>
<feature type="region of interest" description="Disordered" evidence="1">
    <location>
        <begin position="98"/>
        <end position="145"/>
    </location>
</feature>
<name>M2PJC4_CERS8</name>
<dbReference type="Proteomes" id="UP000016930">
    <property type="component" value="Unassembled WGS sequence"/>
</dbReference>
<dbReference type="AlphaFoldDB" id="M2PJC4"/>